<name>A0AAU8LR41_9BACT</name>
<dbReference type="InterPro" id="IPR051082">
    <property type="entry name" value="Pentapeptide-BTB/POZ_domain"/>
</dbReference>
<evidence type="ECO:0000259" key="2">
    <source>
        <dbReference type="Pfam" id="PF22735"/>
    </source>
</evidence>
<dbReference type="Gene3D" id="2.160.20.80">
    <property type="entry name" value="E3 ubiquitin-protein ligase SopA"/>
    <property type="match status" value="1"/>
</dbReference>
<dbReference type="PANTHER" id="PTHR14136:SF17">
    <property type="entry name" value="BTB_POZ DOMAIN-CONTAINING PROTEIN KCTD9"/>
    <property type="match status" value="1"/>
</dbReference>
<dbReference type="SUPFAM" id="SSF52540">
    <property type="entry name" value="P-loop containing nucleoside triphosphate hydrolases"/>
    <property type="match status" value="1"/>
</dbReference>
<organism evidence="3">
    <name type="scientific">Candidatus Electrothrix aestuarii</name>
    <dbReference type="NCBI Taxonomy" id="3062594"/>
    <lineage>
        <taxon>Bacteria</taxon>
        <taxon>Pseudomonadati</taxon>
        <taxon>Thermodesulfobacteriota</taxon>
        <taxon>Desulfobulbia</taxon>
        <taxon>Desulfobulbales</taxon>
        <taxon>Desulfobulbaceae</taxon>
        <taxon>Candidatus Electrothrix</taxon>
    </lineage>
</organism>
<dbReference type="InterPro" id="IPR027417">
    <property type="entry name" value="P-loop_NTPase"/>
</dbReference>
<reference evidence="3" key="1">
    <citation type="journal article" date="2024" name="Syst. Appl. Microbiol.">
        <title>First single-strain enrichments of Electrothrix cable bacteria, description of E. aestuarii sp. nov. and E. rattekaaiensis sp. nov., and proposal of a cable bacteria taxonomy following the rules of the SeqCode.</title>
        <authorList>
            <person name="Plum-Jensen L.E."/>
            <person name="Schramm A."/>
            <person name="Marshall I.P.G."/>
        </authorList>
    </citation>
    <scope>NUCLEOTIDE SEQUENCE</scope>
    <source>
        <strain evidence="3">Rat1</strain>
    </source>
</reference>
<dbReference type="EMBL" id="CP159373">
    <property type="protein sequence ID" value="XCN71398.1"/>
    <property type="molecule type" value="Genomic_DNA"/>
</dbReference>
<evidence type="ECO:0000313" key="3">
    <source>
        <dbReference type="EMBL" id="XCN71398.1"/>
    </source>
</evidence>
<dbReference type="Gene3D" id="3.40.50.300">
    <property type="entry name" value="P-loop containing nucleotide triphosphate hydrolases"/>
    <property type="match status" value="1"/>
</dbReference>
<dbReference type="Pfam" id="PF05729">
    <property type="entry name" value="NACHT"/>
    <property type="match status" value="1"/>
</dbReference>
<reference evidence="3" key="2">
    <citation type="submission" date="2024-06" db="EMBL/GenBank/DDBJ databases">
        <authorList>
            <person name="Plum-Jensen L.E."/>
            <person name="Schramm A."/>
            <person name="Marshall I.P.G."/>
        </authorList>
    </citation>
    <scope>NUCLEOTIDE SEQUENCE</scope>
    <source>
        <strain evidence="3">Rat1</strain>
    </source>
</reference>
<dbReference type="KEGG" id="eaj:Q3M24_13870"/>
<evidence type="ECO:0000259" key="1">
    <source>
        <dbReference type="Pfam" id="PF05729"/>
    </source>
</evidence>
<dbReference type="InterPro" id="IPR054568">
    <property type="entry name" value="NNH3"/>
</dbReference>
<feature type="domain" description="NACHT" evidence="1">
    <location>
        <begin position="280"/>
        <end position="420"/>
    </location>
</feature>
<accession>A0AAU8LR41</accession>
<protein>
    <submittedName>
        <fullName evidence="3">Pentapeptide repeat-containing protein</fullName>
    </submittedName>
</protein>
<sequence>MNELSENGLNISRPVSVWNKDISLEPRKFLQGIGKMVIEGVCQDWSDLGSAAVDTLDALGLARKPGDLAWLLIYRSLAAALFDLVKNSSDLFRNRPDEEQLKALSTRFEEQMGRAEVTITPKFFNWPGDLSLLKDLQGPLRDWLQGLGAQQTDAEQITCRLPDYFVFALHETWRKAPQDYAALSQHFDSPFTRATDEVLSWQLYKQWLQRQVSERMFEEAFGVEKVYVPLRAYYEEKEQDEERGPELAPQRDAGQRIVVDLESEFRNWLDNFAAGPAVRFISGGPGSGKSTFAKIFAARIARETDIPCLYIPLHLFDAADNLTDAMERHIRNNRFLSGNPLDAKEGKDRLLLIFDGLDELALQGKAASEVANNFVDEVLRRIQEYKSQGLHRQVIITGRTIAVQEVAAKLREHRQITHVLPYFVAEEEREEYSDPDKLLTADQRQLWWQQYGTAAGKGYAGLPAELAREHLAEITAQPLLNYLVALSYDRKTIEFSDETTLNQIYADLIRAVYCRQYEEGGRVSACTGGLEEKDFIRVLEEIALAVWHGDGRTATVAGIRAKCKSGGIERYLERFQEGAKAGVTRLLTAFYFRQSDSRQDGDPTFEFTHKSFGEYLTALRIVRVLRQMEKQRRRRQEDPDDGWSEKEALQHWTGFSAITEMDKDLLRFISNEFRAMTQEELLDLQAMVCGLLSYTINQGLPFPEDFKDKGFKEHLHLAQNAEEALLAVHFHIAELTKEVSRLDLESRVAFGEWIRRVNGLGDCADWLGFLDLSDYYLPTQNFYNANFTTCNFKKIWLHSTLLVNANLGGAQLENALLFRVNFEHANLEGANLKNAILIDANLRNAKLEGANLEGANLDGAILTGTILEKKER</sequence>
<feature type="domain" description="NACHT N-terminal Helical" evidence="2">
    <location>
        <begin position="27"/>
        <end position="222"/>
    </location>
</feature>
<proteinExistence type="predicted"/>
<dbReference type="InterPro" id="IPR001646">
    <property type="entry name" value="5peptide_repeat"/>
</dbReference>
<dbReference type="Pfam" id="PF00805">
    <property type="entry name" value="Pentapeptide"/>
    <property type="match status" value="2"/>
</dbReference>
<dbReference type="AlphaFoldDB" id="A0AAU8LR41"/>
<dbReference type="InterPro" id="IPR007111">
    <property type="entry name" value="NACHT_NTPase"/>
</dbReference>
<dbReference type="SUPFAM" id="SSF141571">
    <property type="entry name" value="Pentapeptide repeat-like"/>
    <property type="match status" value="1"/>
</dbReference>
<dbReference type="Pfam" id="PF22735">
    <property type="entry name" value="NNH3"/>
    <property type="match status" value="1"/>
</dbReference>
<gene>
    <name evidence="3" type="ORF">Q3M24_13870</name>
</gene>
<dbReference type="PANTHER" id="PTHR14136">
    <property type="entry name" value="BTB_POZ DOMAIN-CONTAINING PROTEIN KCTD9"/>
    <property type="match status" value="1"/>
</dbReference>